<dbReference type="InterPro" id="IPR052016">
    <property type="entry name" value="Bact_Sigma-Reg"/>
</dbReference>
<dbReference type="GO" id="GO:0016791">
    <property type="term" value="F:phosphatase activity"/>
    <property type="evidence" value="ECO:0007669"/>
    <property type="project" value="TreeGrafter"/>
</dbReference>
<dbReference type="RefSeq" id="WP_216940680.1">
    <property type="nucleotide sequence ID" value="NZ_CP077062.1"/>
</dbReference>
<dbReference type="SMART" id="SM00331">
    <property type="entry name" value="PP2C_SIG"/>
    <property type="match status" value="1"/>
</dbReference>
<dbReference type="EMBL" id="CP077062">
    <property type="protein sequence ID" value="QWZ08834.1"/>
    <property type="molecule type" value="Genomic_DNA"/>
</dbReference>
<name>A0A975SZI4_9ACTN</name>
<dbReference type="Pfam" id="PF07228">
    <property type="entry name" value="SpoIIE"/>
    <property type="match status" value="1"/>
</dbReference>
<dbReference type="Pfam" id="PF13185">
    <property type="entry name" value="GAF_2"/>
    <property type="match status" value="1"/>
</dbReference>
<dbReference type="KEGG" id="nps:KRR39_02985"/>
<evidence type="ECO:0000259" key="2">
    <source>
        <dbReference type="PROSITE" id="PS51746"/>
    </source>
</evidence>
<evidence type="ECO:0000313" key="3">
    <source>
        <dbReference type="EMBL" id="QWZ08834.1"/>
    </source>
</evidence>
<accession>A0A975SZI4</accession>
<dbReference type="PROSITE" id="PS51746">
    <property type="entry name" value="PPM_2"/>
    <property type="match status" value="1"/>
</dbReference>
<dbReference type="Proteomes" id="UP000683575">
    <property type="component" value="Chromosome"/>
</dbReference>
<keyword evidence="4" id="KW-1185">Reference proteome</keyword>
<keyword evidence="1" id="KW-0378">Hydrolase</keyword>
<dbReference type="PANTHER" id="PTHR43156:SF2">
    <property type="entry name" value="STAGE II SPORULATION PROTEIN E"/>
    <property type="match status" value="1"/>
</dbReference>
<dbReference type="SMART" id="SM00065">
    <property type="entry name" value="GAF"/>
    <property type="match status" value="2"/>
</dbReference>
<organism evidence="3 4">
    <name type="scientific">Nocardioides panacis</name>
    <dbReference type="NCBI Taxonomy" id="2849501"/>
    <lineage>
        <taxon>Bacteria</taxon>
        <taxon>Bacillati</taxon>
        <taxon>Actinomycetota</taxon>
        <taxon>Actinomycetes</taxon>
        <taxon>Propionibacteriales</taxon>
        <taxon>Nocardioidaceae</taxon>
        <taxon>Nocardioides</taxon>
    </lineage>
</organism>
<dbReference type="Pfam" id="PF01590">
    <property type="entry name" value="GAF"/>
    <property type="match status" value="1"/>
</dbReference>
<dbReference type="InterPro" id="IPR003018">
    <property type="entry name" value="GAF"/>
</dbReference>
<dbReference type="PANTHER" id="PTHR43156">
    <property type="entry name" value="STAGE II SPORULATION PROTEIN E-RELATED"/>
    <property type="match status" value="1"/>
</dbReference>
<protein>
    <submittedName>
        <fullName evidence="3">SpoIIE family protein phosphatase</fullName>
    </submittedName>
</protein>
<evidence type="ECO:0000313" key="4">
    <source>
        <dbReference type="Proteomes" id="UP000683575"/>
    </source>
</evidence>
<gene>
    <name evidence="3" type="ORF">KRR39_02985</name>
</gene>
<proteinExistence type="predicted"/>
<reference evidence="3" key="1">
    <citation type="submission" date="2021-06" db="EMBL/GenBank/DDBJ databases">
        <title>Complete genome sequence of Nocardioides sp. G188.</title>
        <authorList>
            <person name="Im W.-T."/>
        </authorList>
    </citation>
    <scope>NUCLEOTIDE SEQUENCE</scope>
    <source>
        <strain evidence="3">G188</strain>
    </source>
</reference>
<dbReference type="AlphaFoldDB" id="A0A975SZI4"/>
<feature type="domain" description="PPM-type phosphatase" evidence="2">
    <location>
        <begin position="377"/>
        <end position="596"/>
    </location>
</feature>
<evidence type="ECO:0000256" key="1">
    <source>
        <dbReference type="ARBA" id="ARBA00022801"/>
    </source>
</evidence>
<dbReference type="InterPro" id="IPR001932">
    <property type="entry name" value="PPM-type_phosphatase-like_dom"/>
</dbReference>
<sequence>MGTGTSGDPTAEDGGHQDASFDRYARMVRRALDVPVALVSLVEETRQVFVGAEGLAEPYATSRETPLSHSFCQYVVQDARPLVIGDARLDERLHDNLAIRDLGVIAYAGFPLRDASGRTVGSLCAIDPEPRVWTQPELSALEDLAEACTAELVQRDLRRAAVARAHEASATSVRSRLLLALSERLATTRTLAEVSVAVERVAHEELGCLQAGMWLRQVTDPLQVSRAAPAVGGRPAETLTFVHNPVTDWPQATTHTTLAVGEDNPLGSALLHDGLLVFPDREAQNRAYPHLETAVQIGEARAYMPLVAAGHAYGALALVWPEAREFDDEDRVTIGSLMSYTAQAVQRALLLQERVDVAVTLQNAMLTRLPQPDHLELVARYRPAAAREQVGGDWYDAVVMPDGATTVMVGDVVGHDIDAAAVMGQLRAMLRAFAWTHADPPARNVERLDRAALDLELEAMATLVVARIEQSDEDAARGLRTLRWTTAGHPPPMLLRPDGTVVLLGEESETDPMLGAAPERDRHDQTAVLPAGSTLLLYTDGLVERRGENLDLGLERARASVARHGGRPATELLDRILDDLVGDAPGDDVALLAVRFHPEHG</sequence>